<proteinExistence type="inferred from homology"/>
<gene>
    <name evidence="6" type="ORF">SAMN05661099_0558</name>
</gene>
<name>A0A1T5AC02_9SPHI</name>
<dbReference type="OrthoDB" id="9802667at2"/>
<dbReference type="Proteomes" id="UP000189981">
    <property type="component" value="Unassembled WGS sequence"/>
</dbReference>
<evidence type="ECO:0000256" key="4">
    <source>
        <dbReference type="ARBA" id="ARBA00023239"/>
    </source>
</evidence>
<dbReference type="Gene3D" id="3.20.20.70">
    <property type="entry name" value="Aldolase class I"/>
    <property type="match status" value="1"/>
</dbReference>
<keyword evidence="5" id="KW-0119">Carbohydrate metabolism</keyword>
<dbReference type="CDD" id="cd00452">
    <property type="entry name" value="KDPG_aldolase"/>
    <property type="match status" value="1"/>
</dbReference>
<dbReference type="AlphaFoldDB" id="A0A1T5AC02"/>
<evidence type="ECO:0000256" key="3">
    <source>
        <dbReference type="ARBA" id="ARBA00011233"/>
    </source>
</evidence>
<dbReference type="InterPro" id="IPR013785">
    <property type="entry name" value="Aldolase_TIM"/>
</dbReference>
<comment type="subunit">
    <text evidence="3">Homotrimer.</text>
</comment>
<accession>A0A1T5AC02</accession>
<keyword evidence="4" id="KW-0456">Lyase</keyword>
<organism evidence="6 7">
    <name type="scientific">Daejeonella lutea</name>
    <dbReference type="NCBI Taxonomy" id="572036"/>
    <lineage>
        <taxon>Bacteria</taxon>
        <taxon>Pseudomonadati</taxon>
        <taxon>Bacteroidota</taxon>
        <taxon>Sphingobacteriia</taxon>
        <taxon>Sphingobacteriales</taxon>
        <taxon>Sphingobacteriaceae</taxon>
        <taxon>Daejeonella</taxon>
    </lineage>
</organism>
<dbReference type="PANTHER" id="PTHR30246:SF1">
    <property type="entry name" value="2-DEHYDRO-3-DEOXY-6-PHOSPHOGALACTONATE ALDOLASE-RELATED"/>
    <property type="match status" value="1"/>
</dbReference>
<evidence type="ECO:0000313" key="7">
    <source>
        <dbReference type="Proteomes" id="UP000189981"/>
    </source>
</evidence>
<sequence length="214" mass="23245">MNSMGFSWEAFQKVPVVGIVRGLTFDEIKEILPLYISAGLTTIEITMNTHAATDIIRYTVDSYAGQLNVGAGTVCDERGLEQALAAGAQFIVTPIISENVIRSCVKSDIPIFPGAFTPTEIYRAWECGASMVKVYPATSLGSGYIKDVKAPLNHIKLMPTGGINKDNIGEFMKAGAEGLGVGSQLFDKELIKSRDWKGLEGHFRLFVECFVGED</sequence>
<comment type="similarity">
    <text evidence="2">Belongs to the KHG/KDPG aldolase family.</text>
</comment>
<dbReference type="GO" id="GO:0016829">
    <property type="term" value="F:lyase activity"/>
    <property type="evidence" value="ECO:0007669"/>
    <property type="project" value="UniProtKB-KW"/>
</dbReference>
<dbReference type="PANTHER" id="PTHR30246">
    <property type="entry name" value="2-KETO-3-DEOXY-6-PHOSPHOGLUCONATE ALDOLASE"/>
    <property type="match status" value="1"/>
</dbReference>
<dbReference type="Pfam" id="PF01081">
    <property type="entry name" value="Aldolase"/>
    <property type="match status" value="1"/>
</dbReference>
<comment type="pathway">
    <text evidence="1">Carbohydrate acid metabolism.</text>
</comment>
<protein>
    <submittedName>
        <fullName evidence="6">2-dehydro-3-deoxyphosphogluconate aldolase / (4S)-4-hydroxy-2-oxoglutarate aldolase</fullName>
    </submittedName>
</protein>
<dbReference type="STRING" id="572036.SAMN05661099_0558"/>
<dbReference type="NCBIfam" id="TIGR01182">
    <property type="entry name" value="eda"/>
    <property type="match status" value="1"/>
</dbReference>
<dbReference type="EMBL" id="FUYR01000001">
    <property type="protein sequence ID" value="SKB32425.1"/>
    <property type="molecule type" value="Genomic_DNA"/>
</dbReference>
<evidence type="ECO:0000256" key="2">
    <source>
        <dbReference type="ARBA" id="ARBA00006906"/>
    </source>
</evidence>
<evidence type="ECO:0000313" key="6">
    <source>
        <dbReference type="EMBL" id="SKB32425.1"/>
    </source>
</evidence>
<dbReference type="InterPro" id="IPR000887">
    <property type="entry name" value="Aldlse_KDPG_KHG"/>
</dbReference>
<evidence type="ECO:0000256" key="1">
    <source>
        <dbReference type="ARBA" id="ARBA00004761"/>
    </source>
</evidence>
<evidence type="ECO:0000256" key="5">
    <source>
        <dbReference type="ARBA" id="ARBA00023277"/>
    </source>
</evidence>
<dbReference type="SUPFAM" id="SSF51569">
    <property type="entry name" value="Aldolase"/>
    <property type="match status" value="1"/>
</dbReference>
<reference evidence="7" key="1">
    <citation type="submission" date="2017-02" db="EMBL/GenBank/DDBJ databases">
        <authorList>
            <person name="Varghese N."/>
            <person name="Submissions S."/>
        </authorList>
    </citation>
    <scope>NUCLEOTIDE SEQUENCE [LARGE SCALE GENOMIC DNA]</scope>
    <source>
        <strain evidence="7">DSM 22385</strain>
    </source>
</reference>
<keyword evidence="7" id="KW-1185">Reference proteome</keyword>